<protein>
    <submittedName>
        <fullName evidence="16">Methyl-accepting chemotaxis protein</fullName>
    </submittedName>
</protein>
<dbReference type="Proteomes" id="UP000284021">
    <property type="component" value="Unassembled WGS sequence"/>
</dbReference>
<sequence>MLANLSMKNKLLLTILPLTLLVYLSTVLMVYRSSKTSTEALAEVAVEAIVHQQASEITAYFDGALHAARMTTDLLASELVDGQLLDSRRADQMLESLLHKNPQVSAVWWLPQHSVDSGAVLWLRDGTSVQPARVEQRGALLGAVGLDVPERESISSPRLLPSISSSRLVIVLRVPVRLNGRVVGSLGLGLDADQLQQRVAQLRPLGVGLAALTAHDTRLAAHPDPARVGRLEAETEADFLGEHLQTMIDAVRNGEVLTLRFVSPAMGEEVFMLAVPVVIGDTATPWSFGIALPSAALLGGVKTLALKLLLLGSFSMLLLGGMILLLGQALARPLNAVVQAIRQLAVGEADLCSRLPVRGNDELATLANEFNGFLGAMADLVLEIKSTSQSLQSTSEELQQESRASGVVVDAQRDEVGQLAAAMQQMVATVEEVAGNAEQAAQATREGDLAVAQGQATVANLSAAIAEDAKLLEQVTALTEQLDEASQAIGSVVAVIREIADQTNLLALNAAIESARAGEQGRGFAVVADEVRALARRTHSSTEDVCKSISMIQERTRTVVRMVEKSRDTSQVNVASAREASEALHRITRMIGQVREMSQQIATATEQQAATSEELSRSLVTIADSAESASRSAGQVHQRSHDLQSSAGRLNALVGRFKL</sequence>
<keyword evidence="5" id="KW-0997">Cell inner membrane</keyword>
<dbReference type="PROSITE" id="PS50885">
    <property type="entry name" value="HAMP"/>
    <property type="match status" value="1"/>
</dbReference>
<dbReference type="InterPro" id="IPR003660">
    <property type="entry name" value="HAMP_dom"/>
</dbReference>
<evidence type="ECO:0000256" key="10">
    <source>
        <dbReference type="ARBA" id="ARBA00029447"/>
    </source>
</evidence>
<dbReference type="GO" id="GO:0007165">
    <property type="term" value="P:signal transduction"/>
    <property type="evidence" value="ECO:0007669"/>
    <property type="project" value="UniProtKB-KW"/>
</dbReference>
<evidence type="ECO:0000256" key="1">
    <source>
        <dbReference type="ARBA" id="ARBA00004429"/>
    </source>
</evidence>
<dbReference type="Gene3D" id="1.10.287.950">
    <property type="entry name" value="Methyl-accepting chemotaxis protein"/>
    <property type="match status" value="1"/>
</dbReference>
<evidence type="ECO:0000256" key="9">
    <source>
        <dbReference type="ARBA" id="ARBA00023224"/>
    </source>
</evidence>
<evidence type="ECO:0000256" key="4">
    <source>
        <dbReference type="ARBA" id="ARBA00022500"/>
    </source>
</evidence>
<dbReference type="PANTHER" id="PTHR32089:SF119">
    <property type="entry name" value="METHYL-ACCEPTING CHEMOTAXIS PROTEIN CTPL"/>
    <property type="match status" value="1"/>
</dbReference>
<feature type="domain" description="T-SNARE coiled-coil homology" evidence="14">
    <location>
        <begin position="574"/>
        <end position="636"/>
    </location>
</feature>
<proteinExistence type="inferred from homology"/>
<dbReference type="InterPro" id="IPR004089">
    <property type="entry name" value="MCPsignal_dom"/>
</dbReference>
<keyword evidence="4" id="KW-0145">Chemotaxis</keyword>
<evidence type="ECO:0000259" key="13">
    <source>
        <dbReference type="PROSITE" id="PS50111"/>
    </source>
</evidence>
<evidence type="ECO:0000313" key="17">
    <source>
        <dbReference type="Proteomes" id="UP000284021"/>
    </source>
</evidence>
<comment type="similarity">
    <text evidence="10">Belongs to the methyl-accepting chemotaxis (MCP) protein family.</text>
</comment>
<dbReference type="AlphaFoldDB" id="A0A418XMD8"/>
<name>A0A418XMD8_9PSED</name>
<dbReference type="Pfam" id="PF00672">
    <property type="entry name" value="HAMP"/>
    <property type="match status" value="1"/>
</dbReference>
<evidence type="ECO:0000256" key="12">
    <source>
        <dbReference type="SAM" id="Phobius"/>
    </source>
</evidence>
<keyword evidence="9 11" id="KW-0807">Transducer</keyword>
<reference evidence="16 17" key="1">
    <citation type="submission" date="2018-09" db="EMBL/GenBank/DDBJ databases">
        <authorList>
            <person name="Zhu H."/>
        </authorList>
    </citation>
    <scope>NUCLEOTIDE SEQUENCE [LARGE SCALE GENOMIC DNA]</scope>
    <source>
        <strain evidence="16 17">K1S02-6</strain>
    </source>
</reference>
<evidence type="ECO:0000256" key="6">
    <source>
        <dbReference type="ARBA" id="ARBA00022692"/>
    </source>
</evidence>
<evidence type="ECO:0000259" key="15">
    <source>
        <dbReference type="PROSITE" id="PS50885"/>
    </source>
</evidence>
<evidence type="ECO:0000256" key="5">
    <source>
        <dbReference type="ARBA" id="ARBA00022519"/>
    </source>
</evidence>
<feature type="transmembrane region" description="Helical" evidence="12">
    <location>
        <begin position="304"/>
        <end position="326"/>
    </location>
</feature>
<dbReference type="GO" id="GO:0006935">
    <property type="term" value="P:chemotaxis"/>
    <property type="evidence" value="ECO:0007669"/>
    <property type="project" value="UniProtKB-KW"/>
</dbReference>
<feature type="domain" description="HAMP" evidence="15">
    <location>
        <begin position="328"/>
        <end position="382"/>
    </location>
</feature>
<evidence type="ECO:0000256" key="3">
    <source>
        <dbReference type="ARBA" id="ARBA00022481"/>
    </source>
</evidence>
<evidence type="ECO:0000256" key="11">
    <source>
        <dbReference type="PROSITE-ProRule" id="PRU00284"/>
    </source>
</evidence>
<keyword evidence="6 12" id="KW-0812">Transmembrane</keyword>
<dbReference type="InterPro" id="IPR000727">
    <property type="entry name" value="T_SNARE_dom"/>
</dbReference>
<dbReference type="Pfam" id="PF00015">
    <property type="entry name" value="MCPsignal"/>
    <property type="match status" value="1"/>
</dbReference>
<evidence type="ECO:0000256" key="2">
    <source>
        <dbReference type="ARBA" id="ARBA00022475"/>
    </source>
</evidence>
<dbReference type="EMBL" id="QYUR01000002">
    <property type="protein sequence ID" value="RJG13638.1"/>
    <property type="molecule type" value="Genomic_DNA"/>
</dbReference>
<dbReference type="Gene3D" id="3.30.450.20">
    <property type="entry name" value="PAS domain"/>
    <property type="match status" value="1"/>
</dbReference>
<dbReference type="CDD" id="cd11386">
    <property type="entry name" value="MCP_signal"/>
    <property type="match status" value="1"/>
</dbReference>
<keyword evidence="3" id="KW-0488">Methylation</keyword>
<organism evidence="16 17">
    <name type="scientific">Pseudomonas cavernicola</name>
    <dbReference type="NCBI Taxonomy" id="2320866"/>
    <lineage>
        <taxon>Bacteria</taxon>
        <taxon>Pseudomonadati</taxon>
        <taxon>Pseudomonadota</taxon>
        <taxon>Gammaproteobacteria</taxon>
        <taxon>Pseudomonadales</taxon>
        <taxon>Pseudomonadaceae</taxon>
        <taxon>Pseudomonas</taxon>
    </lineage>
</organism>
<dbReference type="GO" id="GO:0005886">
    <property type="term" value="C:plasma membrane"/>
    <property type="evidence" value="ECO:0007669"/>
    <property type="project" value="UniProtKB-SubCell"/>
</dbReference>
<evidence type="ECO:0000256" key="8">
    <source>
        <dbReference type="ARBA" id="ARBA00023136"/>
    </source>
</evidence>
<dbReference type="SMART" id="SM00304">
    <property type="entry name" value="HAMP"/>
    <property type="match status" value="2"/>
</dbReference>
<accession>A0A418XMD8</accession>
<keyword evidence="17" id="KW-1185">Reference proteome</keyword>
<comment type="subcellular location">
    <subcellularLocation>
        <location evidence="1">Cell inner membrane</location>
        <topology evidence="1">Multi-pass membrane protein</topology>
    </subcellularLocation>
</comment>
<evidence type="ECO:0000259" key="14">
    <source>
        <dbReference type="PROSITE" id="PS50192"/>
    </source>
</evidence>
<keyword evidence="8 12" id="KW-0472">Membrane</keyword>
<evidence type="ECO:0000256" key="7">
    <source>
        <dbReference type="ARBA" id="ARBA00022989"/>
    </source>
</evidence>
<feature type="transmembrane region" description="Helical" evidence="12">
    <location>
        <begin position="12"/>
        <end position="31"/>
    </location>
</feature>
<keyword evidence="7 12" id="KW-1133">Transmembrane helix</keyword>
<gene>
    <name evidence="16" type="ORF">D3879_10525</name>
</gene>
<dbReference type="PROSITE" id="PS50111">
    <property type="entry name" value="CHEMOTAXIS_TRANSDUC_2"/>
    <property type="match status" value="1"/>
</dbReference>
<dbReference type="SUPFAM" id="SSF58104">
    <property type="entry name" value="Methyl-accepting chemotaxis protein (MCP) signaling domain"/>
    <property type="match status" value="1"/>
</dbReference>
<dbReference type="PROSITE" id="PS50192">
    <property type="entry name" value="T_SNARE"/>
    <property type="match status" value="1"/>
</dbReference>
<dbReference type="SMART" id="SM00283">
    <property type="entry name" value="MA"/>
    <property type="match status" value="1"/>
</dbReference>
<evidence type="ECO:0000313" key="16">
    <source>
        <dbReference type="EMBL" id="RJG13638.1"/>
    </source>
</evidence>
<dbReference type="OrthoDB" id="8744489at2"/>
<comment type="caution">
    <text evidence="16">The sequence shown here is derived from an EMBL/GenBank/DDBJ whole genome shotgun (WGS) entry which is preliminary data.</text>
</comment>
<feature type="domain" description="Methyl-accepting transducer" evidence="13">
    <location>
        <begin position="387"/>
        <end position="623"/>
    </location>
</feature>
<dbReference type="FunFam" id="1.10.287.950:FF:000001">
    <property type="entry name" value="Methyl-accepting chemotaxis sensory transducer"/>
    <property type="match status" value="1"/>
</dbReference>
<dbReference type="CDD" id="cd06225">
    <property type="entry name" value="HAMP"/>
    <property type="match status" value="1"/>
</dbReference>
<dbReference type="PANTHER" id="PTHR32089">
    <property type="entry name" value="METHYL-ACCEPTING CHEMOTAXIS PROTEIN MCPB"/>
    <property type="match status" value="1"/>
</dbReference>
<keyword evidence="2" id="KW-1003">Cell membrane</keyword>